<name>A0A8S5LJF6_9CAUD</name>
<dbReference type="Gene3D" id="4.10.410.40">
    <property type="match status" value="1"/>
</dbReference>
<proteinExistence type="predicted"/>
<sequence length="163" mass="17290">MAKLSAEELKKLPVYEGTSMATAGKDTLLYIDKATTTGKKPTWVLVGGQRNSPVEYKADSIDGSHKTSGGWGETLAGPKSWSISYTGLLVMDDAALSIMEYAFHHDIPIHVKIAYPDKTCQTGWVTISDFTKDVSHDGVATVAATLNGKGPISEIAADDVTGG</sequence>
<organism evidence="1">
    <name type="scientific">Siphoviridae sp. ctXPh6</name>
    <dbReference type="NCBI Taxonomy" id="2827578"/>
    <lineage>
        <taxon>Viruses</taxon>
        <taxon>Duplodnaviria</taxon>
        <taxon>Heunggongvirae</taxon>
        <taxon>Uroviricota</taxon>
        <taxon>Caudoviricetes</taxon>
    </lineage>
</organism>
<protein>
    <submittedName>
        <fullName evidence="1">Major tail protein</fullName>
    </submittedName>
</protein>
<reference evidence="1" key="1">
    <citation type="journal article" date="2021" name="Proc. Natl. Acad. Sci. U.S.A.">
        <title>A Catalog of Tens of Thousands of Viruses from Human Metagenomes Reveals Hidden Associations with Chronic Diseases.</title>
        <authorList>
            <person name="Tisza M.J."/>
            <person name="Buck C.B."/>
        </authorList>
    </citation>
    <scope>NUCLEOTIDE SEQUENCE</scope>
    <source>
        <strain evidence="1">CtXPh6</strain>
    </source>
</reference>
<dbReference type="InterPro" id="IPR011855">
    <property type="entry name" value="Phgtail_TP901_1"/>
</dbReference>
<accession>A0A8S5LJF6</accession>
<dbReference type="Pfam" id="PF06199">
    <property type="entry name" value="Phage_tail_2"/>
    <property type="match status" value="1"/>
</dbReference>
<evidence type="ECO:0000313" key="1">
    <source>
        <dbReference type="EMBL" id="DAD70245.1"/>
    </source>
</evidence>
<dbReference type="NCBIfam" id="NF047353">
    <property type="entry name" value="tube_lmo2291"/>
    <property type="match status" value="1"/>
</dbReference>
<dbReference type="NCBIfam" id="TIGR02126">
    <property type="entry name" value="phgtail_TP901_1"/>
    <property type="match status" value="1"/>
</dbReference>
<dbReference type="EMBL" id="BK015862">
    <property type="protein sequence ID" value="DAD70245.1"/>
    <property type="molecule type" value="Genomic_DNA"/>
</dbReference>